<dbReference type="AlphaFoldDB" id="A0AA92C0J6"/>
<reference evidence="5 6" key="1">
    <citation type="submission" date="2018-04" db="EMBL/GenBank/DDBJ databases">
        <authorList>
            <person name="Hagen T."/>
        </authorList>
    </citation>
    <scope>NUCLEOTIDE SEQUENCE [LARGE SCALE GENOMIC DNA]</scope>
    <source>
        <strain evidence="5 6">TPD7009</strain>
    </source>
</reference>
<dbReference type="RefSeq" id="WP_116493942.1">
    <property type="nucleotide sequence ID" value="NZ_QDFR01000008.1"/>
</dbReference>
<dbReference type="EMBL" id="QDFR01000008">
    <property type="protein sequence ID" value="PVE51219.1"/>
    <property type="molecule type" value="Genomic_DNA"/>
</dbReference>
<dbReference type="Pfam" id="PF02311">
    <property type="entry name" value="AraC_binding"/>
    <property type="match status" value="1"/>
</dbReference>
<dbReference type="Proteomes" id="UP000244335">
    <property type="component" value="Unassembled WGS sequence"/>
</dbReference>
<dbReference type="PANTHER" id="PTHR46796">
    <property type="entry name" value="HTH-TYPE TRANSCRIPTIONAL ACTIVATOR RHAS-RELATED"/>
    <property type="match status" value="1"/>
</dbReference>
<sequence length="266" mass="29406">MGRHQFTMPKTTMPGVAAVIADSDRSFPRHIHDQFGIGVIERGAQKSASGRGIVEAEAGRVITVNPGEVHDGVALGESGRAWTMLYFDPEVVHEALSDIRDRDSRDFEFVYPVDPRPLADRFRTLFQAITSQRAALRGEEALLLLLSQTLERPRAVCHQAASTAGLYRVRQMMDEAPQTPFGLAELSAEAGMSRFRFLRAFSSVTGLTPHSYLMQRRLLLARRALAKGVAPAEAAFASGFCDQSHLNRVFVRHFGTTPALYRHALS</sequence>
<dbReference type="InterPro" id="IPR050204">
    <property type="entry name" value="AraC_XylS_family_regulators"/>
</dbReference>
<dbReference type="SUPFAM" id="SSF51215">
    <property type="entry name" value="Regulatory protein AraC"/>
    <property type="match status" value="1"/>
</dbReference>
<dbReference type="InterPro" id="IPR037923">
    <property type="entry name" value="HTH-like"/>
</dbReference>
<evidence type="ECO:0000256" key="2">
    <source>
        <dbReference type="ARBA" id="ARBA00023125"/>
    </source>
</evidence>
<dbReference type="GO" id="GO:0003700">
    <property type="term" value="F:DNA-binding transcription factor activity"/>
    <property type="evidence" value="ECO:0007669"/>
    <property type="project" value="InterPro"/>
</dbReference>
<dbReference type="SMART" id="SM00342">
    <property type="entry name" value="HTH_ARAC"/>
    <property type="match status" value="1"/>
</dbReference>
<dbReference type="InterPro" id="IPR003313">
    <property type="entry name" value="AraC-bd"/>
</dbReference>
<proteinExistence type="predicted"/>
<dbReference type="PROSITE" id="PS01124">
    <property type="entry name" value="HTH_ARAC_FAMILY_2"/>
    <property type="match status" value="1"/>
</dbReference>
<protein>
    <submittedName>
        <fullName evidence="5">AraC family transcriptional regulator</fullName>
    </submittedName>
</protein>
<dbReference type="GO" id="GO:0043565">
    <property type="term" value="F:sequence-specific DNA binding"/>
    <property type="evidence" value="ECO:0007669"/>
    <property type="project" value="InterPro"/>
</dbReference>
<evidence type="ECO:0000313" key="5">
    <source>
        <dbReference type="EMBL" id="PVE51219.1"/>
    </source>
</evidence>
<evidence type="ECO:0000256" key="3">
    <source>
        <dbReference type="ARBA" id="ARBA00023163"/>
    </source>
</evidence>
<accession>A0AA92C0J6</accession>
<dbReference type="InterPro" id="IPR009057">
    <property type="entry name" value="Homeodomain-like_sf"/>
</dbReference>
<evidence type="ECO:0000259" key="4">
    <source>
        <dbReference type="PROSITE" id="PS01124"/>
    </source>
</evidence>
<feature type="domain" description="HTH araC/xylS-type" evidence="4">
    <location>
        <begin position="167"/>
        <end position="264"/>
    </location>
</feature>
<organism evidence="5 6">
    <name type="scientific">Rhizobium rhizogenes</name>
    <name type="common">Agrobacterium rhizogenes</name>
    <dbReference type="NCBI Taxonomy" id="359"/>
    <lineage>
        <taxon>Bacteria</taxon>
        <taxon>Pseudomonadati</taxon>
        <taxon>Pseudomonadota</taxon>
        <taxon>Alphaproteobacteria</taxon>
        <taxon>Hyphomicrobiales</taxon>
        <taxon>Rhizobiaceae</taxon>
        <taxon>Rhizobium/Agrobacterium group</taxon>
        <taxon>Rhizobium</taxon>
    </lineage>
</organism>
<dbReference type="PANTHER" id="PTHR46796:SF2">
    <property type="entry name" value="TRANSCRIPTIONAL REGULATORY PROTEIN"/>
    <property type="match status" value="1"/>
</dbReference>
<name>A0AA92C0J6_RHIRH</name>
<dbReference type="Gene3D" id="1.10.10.60">
    <property type="entry name" value="Homeodomain-like"/>
    <property type="match status" value="2"/>
</dbReference>
<keyword evidence="3" id="KW-0804">Transcription</keyword>
<gene>
    <name evidence="5" type="ORF">DC430_19700</name>
</gene>
<dbReference type="SUPFAM" id="SSF46689">
    <property type="entry name" value="Homeodomain-like"/>
    <property type="match status" value="2"/>
</dbReference>
<evidence type="ECO:0000313" key="6">
    <source>
        <dbReference type="Proteomes" id="UP000244335"/>
    </source>
</evidence>
<evidence type="ECO:0000256" key="1">
    <source>
        <dbReference type="ARBA" id="ARBA00023015"/>
    </source>
</evidence>
<dbReference type="InterPro" id="IPR018060">
    <property type="entry name" value="HTH_AraC"/>
</dbReference>
<comment type="caution">
    <text evidence="5">The sequence shown here is derived from an EMBL/GenBank/DDBJ whole genome shotgun (WGS) entry which is preliminary data.</text>
</comment>
<keyword evidence="1" id="KW-0805">Transcription regulation</keyword>
<keyword evidence="2" id="KW-0238">DNA-binding</keyword>
<dbReference type="Pfam" id="PF12833">
    <property type="entry name" value="HTH_18"/>
    <property type="match status" value="1"/>
</dbReference>